<feature type="transmembrane region" description="Helical" evidence="7">
    <location>
        <begin position="237"/>
        <end position="258"/>
    </location>
</feature>
<dbReference type="PANTHER" id="PTHR42775:SF1">
    <property type="entry name" value="PERMEASE RV2963-RELATED"/>
    <property type="match status" value="1"/>
</dbReference>
<accession>A0A8J7SA75</accession>
<evidence type="ECO:0000256" key="4">
    <source>
        <dbReference type="ARBA" id="ARBA00022692"/>
    </source>
</evidence>
<comment type="caution">
    <text evidence="8">The sequence shown here is derived from an EMBL/GenBank/DDBJ whole genome shotgun (WGS) entry which is preliminary data.</text>
</comment>
<reference evidence="8" key="1">
    <citation type="submission" date="2021-04" db="EMBL/GenBank/DDBJ databases">
        <authorList>
            <person name="Zhang D.-C."/>
        </authorList>
    </citation>
    <scope>NUCLEOTIDE SEQUENCE</scope>
    <source>
        <strain evidence="8">CGMCC 1.15697</strain>
    </source>
</reference>
<feature type="transmembrane region" description="Helical" evidence="7">
    <location>
        <begin position="115"/>
        <end position="139"/>
    </location>
</feature>
<gene>
    <name evidence="8" type="ORF">KAJ83_14900</name>
</gene>
<keyword evidence="4 7" id="KW-0812">Transmembrane</keyword>
<feature type="transmembrane region" description="Helical" evidence="7">
    <location>
        <begin position="61"/>
        <end position="80"/>
    </location>
</feature>
<evidence type="ECO:0000256" key="7">
    <source>
        <dbReference type="SAM" id="Phobius"/>
    </source>
</evidence>
<dbReference type="GO" id="GO:0005886">
    <property type="term" value="C:plasma membrane"/>
    <property type="evidence" value="ECO:0007669"/>
    <property type="project" value="UniProtKB-SubCell"/>
</dbReference>
<evidence type="ECO:0000313" key="8">
    <source>
        <dbReference type="EMBL" id="MBP5858307.1"/>
    </source>
</evidence>
<evidence type="ECO:0000256" key="2">
    <source>
        <dbReference type="ARBA" id="ARBA00006386"/>
    </source>
</evidence>
<evidence type="ECO:0000256" key="3">
    <source>
        <dbReference type="ARBA" id="ARBA00022475"/>
    </source>
</evidence>
<name>A0A8J7SA75_9PROT</name>
<sequence>MSDERGIGLDLYFGISRKIVYLFKNVLRDRVVIGFLIILSALAVIEVAAVPVLLEETARSLLEMAPFIVVSVLLAASVRASGADRLIGRALSGRAHVAVVTAAVFGALSPFCSCGVVPLIAALLSAGVPLAPVMAFWLASPVIDPEMMVLSWGVLGAEITIAKTLSAILLGLLGGAVVLAVARAGGYGDVLKGAARGGCAPSCGTKAAIDPGARPVWAFWREVARRRTFSTEFARSAVFLAKWLSIAFLLEAVMLRWVPMGQVAGGIKGLGIWAVPAAAAVGVPSYLNGYAAIPLVRGLMDVGLQPAAALSFMVAGGVTSIPAAIAVQALVRWPVFATYLGVAMAGSIGVGLLHAAMLG</sequence>
<organism evidence="8 9">
    <name type="scientific">Marivibrio halodurans</name>
    <dbReference type="NCBI Taxonomy" id="2039722"/>
    <lineage>
        <taxon>Bacteria</taxon>
        <taxon>Pseudomonadati</taxon>
        <taxon>Pseudomonadota</taxon>
        <taxon>Alphaproteobacteria</taxon>
        <taxon>Rhodospirillales</taxon>
        <taxon>Rhodospirillaceae</taxon>
        <taxon>Marivibrio</taxon>
    </lineage>
</organism>
<comment type="subcellular location">
    <subcellularLocation>
        <location evidence="1">Cell membrane</location>
        <topology evidence="1">Multi-pass membrane protein</topology>
    </subcellularLocation>
</comment>
<evidence type="ECO:0000256" key="6">
    <source>
        <dbReference type="ARBA" id="ARBA00023136"/>
    </source>
</evidence>
<feature type="transmembrane region" description="Helical" evidence="7">
    <location>
        <begin position="270"/>
        <end position="296"/>
    </location>
</feature>
<feature type="transmembrane region" description="Helical" evidence="7">
    <location>
        <begin position="308"/>
        <end position="330"/>
    </location>
</feature>
<dbReference type="PANTHER" id="PTHR42775">
    <property type="entry name" value="PERMEASE RV2963-RELATED"/>
    <property type="match status" value="1"/>
</dbReference>
<keyword evidence="3" id="KW-1003">Cell membrane</keyword>
<keyword evidence="6 7" id="KW-0472">Membrane</keyword>
<feature type="transmembrane region" description="Helical" evidence="7">
    <location>
        <begin position="31"/>
        <end position="54"/>
    </location>
</feature>
<dbReference type="InterPro" id="IPR053166">
    <property type="entry name" value="UPF0718_permease"/>
</dbReference>
<keyword evidence="5 7" id="KW-1133">Transmembrane helix</keyword>
<evidence type="ECO:0000313" key="9">
    <source>
        <dbReference type="Proteomes" id="UP000672602"/>
    </source>
</evidence>
<dbReference type="Pfam" id="PF03773">
    <property type="entry name" value="ArsP_1"/>
    <property type="match status" value="1"/>
</dbReference>
<protein>
    <submittedName>
        <fullName evidence="8">Permease</fullName>
    </submittedName>
</protein>
<dbReference type="Proteomes" id="UP000672602">
    <property type="component" value="Unassembled WGS sequence"/>
</dbReference>
<dbReference type="InterPro" id="IPR005524">
    <property type="entry name" value="DUF318"/>
</dbReference>
<proteinExistence type="inferred from homology"/>
<dbReference type="EMBL" id="JAGMWN010000007">
    <property type="protein sequence ID" value="MBP5858307.1"/>
    <property type="molecule type" value="Genomic_DNA"/>
</dbReference>
<keyword evidence="9" id="KW-1185">Reference proteome</keyword>
<feature type="transmembrane region" description="Helical" evidence="7">
    <location>
        <begin position="159"/>
        <end position="182"/>
    </location>
</feature>
<feature type="transmembrane region" description="Helical" evidence="7">
    <location>
        <begin position="336"/>
        <end position="358"/>
    </location>
</feature>
<comment type="similarity">
    <text evidence="2">Belongs to the UPF0718 family.</text>
</comment>
<evidence type="ECO:0000256" key="5">
    <source>
        <dbReference type="ARBA" id="ARBA00022989"/>
    </source>
</evidence>
<evidence type="ECO:0000256" key="1">
    <source>
        <dbReference type="ARBA" id="ARBA00004651"/>
    </source>
</evidence>
<dbReference type="AlphaFoldDB" id="A0A8J7SA75"/>